<name>A0A4Z2F715_9TELE</name>
<organism evidence="1 2">
    <name type="scientific">Liparis tanakae</name>
    <name type="common">Tanaka's snailfish</name>
    <dbReference type="NCBI Taxonomy" id="230148"/>
    <lineage>
        <taxon>Eukaryota</taxon>
        <taxon>Metazoa</taxon>
        <taxon>Chordata</taxon>
        <taxon>Craniata</taxon>
        <taxon>Vertebrata</taxon>
        <taxon>Euteleostomi</taxon>
        <taxon>Actinopterygii</taxon>
        <taxon>Neopterygii</taxon>
        <taxon>Teleostei</taxon>
        <taxon>Neoteleostei</taxon>
        <taxon>Acanthomorphata</taxon>
        <taxon>Eupercaria</taxon>
        <taxon>Perciformes</taxon>
        <taxon>Cottioidei</taxon>
        <taxon>Cottales</taxon>
        <taxon>Liparidae</taxon>
        <taxon>Liparis</taxon>
    </lineage>
</organism>
<dbReference type="EMBL" id="SRLO01001654">
    <property type="protein sequence ID" value="TNN36152.1"/>
    <property type="molecule type" value="Genomic_DNA"/>
</dbReference>
<gene>
    <name evidence="1" type="ORF">EYF80_053679</name>
</gene>
<keyword evidence="2" id="KW-1185">Reference proteome</keyword>
<sequence length="109" mass="12247">MSLLRKGPSMHLFVELDVSHMAASSFLGEPVSSFRADMDGRVPSRAFHLGDEKPDRRTNAATLLKRRIESSPDGIAPLRPRRRCLPEHVRTRWPIRTTACTAARRGVTL</sequence>
<proteinExistence type="predicted"/>
<dbReference type="AlphaFoldDB" id="A0A4Z2F715"/>
<protein>
    <submittedName>
        <fullName evidence="1">Uncharacterized protein</fullName>
    </submittedName>
</protein>
<reference evidence="1 2" key="1">
    <citation type="submission" date="2019-03" db="EMBL/GenBank/DDBJ databases">
        <title>First draft genome of Liparis tanakae, snailfish: a comprehensive survey of snailfish specific genes.</title>
        <authorList>
            <person name="Kim W."/>
            <person name="Song I."/>
            <person name="Jeong J.-H."/>
            <person name="Kim D."/>
            <person name="Kim S."/>
            <person name="Ryu S."/>
            <person name="Song J.Y."/>
            <person name="Lee S.K."/>
        </authorList>
    </citation>
    <scope>NUCLEOTIDE SEQUENCE [LARGE SCALE GENOMIC DNA]</scope>
    <source>
        <tissue evidence="1">Muscle</tissue>
    </source>
</reference>
<evidence type="ECO:0000313" key="2">
    <source>
        <dbReference type="Proteomes" id="UP000314294"/>
    </source>
</evidence>
<comment type="caution">
    <text evidence="1">The sequence shown here is derived from an EMBL/GenBank/DDBJ whole genome shotgun (WGS) entry which is preliminary data.</text>
</comment>
<accession>A0A4Z2F715</accession>
<evidence type="ECO:0000313" key="1">
    <source>
        <dbReference type="EMBL" id="TNN36152.1"/>
    </source>
</evidence>
<dbReference type="Proteomes" id="UP000314294">
    <property type="component" value="Unassembled WGS sequence"/>
</dbReference>